<evidence type="ECO:0000313" key="1">
    <source>
        <dbReference type="EMBL" id="BBY23369.1"/>
    </source>
</evidence>
<protein>
    <recommendedName>
        <fullName evidence="3">Monooxygenase</fullName>
    </recommendedName>
</protein>
<name>A0A7I7QAS6_9MYCO</name>
<dbReference type="PANTHER" id="PTHR42877:SF4">
    <property type="entry name" value="FAD_NAD(P)-BINDING DOMAIN-CONTAINING PROTEIN-RELATED"/>
    <property type="match status" value="1"/>
</dbReference>
<dbReference type="SUPFAM" id="SSF51905">
    <property type="entry name" value="FAD/NAD(P)-binding domain"/>
    <property type="match status" value="1"/>
</dbReference>
<dbReference type="AlphaFoldDB" id="A0A7I7QAS6"/>
<reference evidence="1 2" key="1">
    <citation type="journal article" date="2019" name="Emerg. Microbes Infect.">
        <title>Comprehensive subspecies identification of 175 nontuberculous mycobacteria species based on 7547 genomic profiles.</title>
        <authorList>
            <person name="Matsumoto Y."/>
            <person name="Kinjo T."/>
            <person name="Motooka D."/>
            <person name="Nabeya D."/>
            <person name="Jung N."/>
            <person name="Uechi K."/>
            <person name="Horii T."/>
            <person name="Iida T."/>
            <person name="Fujita J."/>
            <person name="Nakamura S."/>
        </authorList>
    </citation>
    <scope>NUCLEOTIDE SEQUENCE [LARGE SCALE GENOMIC DNA]</scope>
    <source>
        <strain evidence="1 2">JCM 17783</strain>
    </source>
</reference>
<dbReference type="InterPro" id="IPR036188">
    <property type="entry name" value="FAD/NAD-bd_sf"/>
</dbReference>
<dbReference type="KEGG" id="msto:MSTO_35740"/>
<dbReference type="PANTHER" id="PTHR42877">
    <property type="entry name" value="L-ORNITHINE N(5)-MONOOXYGENASE-RELATED"/>
    <property type="match status" value="1"/>
</dbReference>
<evidence type="ECO:0008006" key="3">
    <source>
        <dbReference type="Google" id="ProtNLM"/>
    </source>
</evidence>
<dbReference type="Proteomes" id="UP000467130">
    <property type="component" value="Chromosome"/>
</dbReference>
<proteinExistence type="predicted"/>
<gene>
    <name evidence="1" type="ORF">MSTO_35740</name>
</gene>
<dbReference type="Gene3D" id="3.50.50.60">
    <property type="entry name" value="FAD/NAD(P)-binding domain"/>
    <property type="match status" value="1"/>
</dbReference>
<accession>A0A7I7QAS6</accession>
<dbReference type="InterPro" id="IPR051209">
    <property type="entry name" value="FAD-bind_Monooxygenase_sf"/>
</dbReference>
<organism evidence="1 2">
    <name type="scientific">Mycobacterium stomatepiae</name>
    <dbReference type="NCBI Taxonomy" id="470076"/>
    <lineage>
        <taxon>Bacteria</taxon>
        <taxon>Bacillati</taxon>
        <taxon>Actinomycetota</taxon>
        <taxon>Actinomycetes</taxon>
        <taxon>Mycobacteriales</taxon>
        <taxon>Mycobacteriaceae</taxon>
        <taxon>Mycobacterium</taxon>
        <taxon>Mycobacterium simiae complex</taxon>
    </lineage>
</organism>
<dbReference type="EMBL" id="AP022587">
    <property type="protein sequence ID" value="BBY23369.1"/>
    <property type="molecule type" value="Genomic_DNA"/>
</dbReference>
<evidence type="ECO:0000313" key="2">
    <source>
        <dbReference type="Proteomes" id="UP000467130"/>
    </source>
</evidence>
<sequence length="131" mass="14080">MGCKRLVFSSDYLPALTRPNVEVVSSPARYLKARSFVTEDGTERDVDVVVCATGYAAADYLGQLDVSGEGGTTLREVWSKGGACVSRHGRCRVPELLHALRAQHECRLQQCDLHAGSSGALHRAGVEVHAA</sequence>
<keyword evidence="2" id="KW-1185">Reference proteome</keyword>